<dbReference type="NCBIfam" id="TIGR01411">
    <property type="entry name" value="tatAE"/>
    <property type="match status" value="1"/>
</dbReference>
<evidence type="ECO:0000256" key="1">
    <source>
        <dbReference type="ARBA" id="ARBA00004162"/>
    </source>
</evidence>
<dbReference type="GO" id="GO:0033281">
    <property type="term" value="C:TAT protein transport complex"/>
    <property type="evidence" value="ECO:0007669"/>
    <property type="project" value="UniProtKB-UniRule"/>
</dbReference>
<sequence>MEIFQPWHLIVVAIVAVVFFGGKRLPELGKGLGEGFKGFKDGLKGVQDEVNKPGETAHTVTPKADDTVTKS</sequence>
<comment type="subcellular location">
    <subcellularLocation>
        <location evidence="1 9">Cell membrane</location>
        <topology evidence="1 9">Single-pass membrane protein</topology>
    </subcellularLocation>
</comment>
<dbReference type="EMBL" id="FZOU01000004">
    <property type="protein sequence ID" value="SNT08585.1"/>
    <property type="molecule type" value="Genomic_DNA"/>
</dbReference>
<dbReference type="GO" id="GO:0008320">
    <property type="term" value="F:protein transmembrane transporter activity"/>
    <property type="evidence" value="ECO:0007669"/>
    <property type="project" value="UniProtKB-UniRule"/>
</dbReference>
<evidence type="ECO:0000313" key="12">
    <source>
        <dbReference type="Proteomes" id="UP000198356"/>
    </source>
</evidence>
<keyword evidence="12" id="KW-1185">Reference proteome</keyword>
<dbReference type="InterPro" id="IPR006312">
    <property type="entry name" value="TatA/E"/>
</dbReference>
<reference evidence="11 12" key="1">
    <citation type="submission" date="2017-06" db="EMBL/GenBank/DDBJ databases">
        <authorList>
            <person name="Kim H.J."/>
            <person name="Triplett B.A."/>
        </authorList>
    </citation>
    <scope>NUCLEOTIDE SEQUENCE [LARGE SCALE GENOMIC DNA]</scope>
    <source>
        <strain evidence="11 12">DSM 18704</strain>
    </source>
</reference>
<feature type="transmembrane region" description="Helical" evidence="9">
    <location>
        <begin position="6"/>
        <end position="22"/>
    </location>
</feature>
<evidence type="ECO:0000256" key="3">
    <source>
        <dbReference type="ARBA" id="ARBA00022475"/>
    </source>
</evidence>
<keyword evidence="6 9" id="KW-1133">Transmembrane helix</keyword>
<evidence type="ECO:0000256" key="7">
    <source>
        <dbReference type="ARBA" id="ARBA00023010"/>
    </source>
</evidence>
<organism evidence="11 12">
    <name type="scientific">Granulicella rosea</name>
    <dbReference type="NCBI Taxonomy" id="474952"/>
    <lineage>
        <taxon>Bacteria</taxon>
        <taxon>Pseudomonadati</taxon>
        <taxon>Acidobacteriota</taxon>
        <taxon>Terriglobia</taxon>
        <taxon>Terriglobales</taxon>
        <taxon>Acidobacteriaceae</taxon>
        <taxon>Granulicella</taxon>
    </lineage>
</organism>
<comment type="function">
    <text evidence="9">Part of the twin-arginine translocation (Tat) system that transports large folded proteins containing a characteristic twin-arginine motif in their signal peptide across membranes. TatA could form the protein-conducting channel of the Tat system.</text>
</comment>
<keyword evidence="4 9" id="KW-0812">Transmembrane</keyword>
<dbReference type="PANTHER" id="PTHR42982">
    <property type="entry name" value="SEC-INDEPENDENT PROTEIN TRANSLOCASE PROTEIN TATA"/>
    <property type="match status" value="1"/>
</dbReference>
<evidence type="ECO:0000256" key="4">
    <source>
        <dbReference type="ARBA" id="ARBA00022692"/>
    </source>
</evidence>
<feature type="region of interest" description="Disordered" evidence="10">
    <location>
        <begin position="50"/>
        <end position="71"/>
    </location>
</feature>
<evidence type="ECO:0000256" key="5">
    <source>
        <dbReference type="ARBA" id="ARBA00022927"/>
    </source>
</evidence>
<dbReference type="PANTHER" id="PTHR42982:SF1">
    <property type="entry name" value="SEC-INDEPENDENT PROTEIN TRANSLOCASE PROTEIN TATA"/>
    <property type="match status" value="1"/>
</dbReference>
<evidence type="ECO:0000256" key="9">
    <source>
        <dbReference type="HAMAP-Rule" id="MF_00236"/>
    </source>
</evidence>
<name>A0A239JRX9_9BACT</name>
<keyword evidence="8 9" id="KW-0472">Membrane</keyword>
<protein>
    <recommendedName>
        <fullName evidence="9">Sec-independent protein translocase protein TatA</fullName>
    </recommendedName>
</protein>
<comment type="similarity">
    <text evidence="9">Belongs to the TatA/E family.</text>
</comment>
<dbReference type="GO" id="GO:0043953">
    <property type="term" value="P:protein transport by the Tat complex"/>
    <property type="evidence" value="ECO:0007669"/>
    <property type="project" value="UniProtKB-UniRule"/>
</dbReference>
<dbReference type="InterPro" id="IPR003369">
    <property type="entry name" value="TatA/B/E"/>
</dbReference>
<keyword evidence="5 9" id="KW-0653">Protein transport</keyword>
<comment type="subunit">
    <text evidence="9">Forms a complex with TatC.</text>
</comment>
<proteinExistence type="inferred from homology"/>
<accession>A0A239JRX9</accession>
<evidence type="ECO:0000256" key="6">
    <source>
        <dbReference type="ARBA" id="ARBA00022989"/>
    </source>
</evidence>
<dbReference type="Gene3D" id="1.20.5.3310">
    <property type="match status" value="1"/>
</dbReference>
<evidence type="ECO:0000256" key="10">
    <source>
        <dbReference type="SAM" id="MobiDB-lite"/>
    </source>
</evidence>
<keyword evidence="7 9" id="KW-0811">Translocation</keyword>
<dbReference type="AlphaFoldDB" id="A0A239JRX9"/>
<keyword evidence="2 9" id="KW-0813">Transport</keyword>
<evidence type="ECO:0000256" key="2">
    <source>
        <dbReference type="ARBA" id="ARBA00022448"/>
    </source>
</evidence>
<gene>
    <name evidence="9" type="primary">tatA</name>
    <name evidence="11" type="ORF">SAMN05421770_10497</name>
</gene>
<dbReference type="Proteomes" id="UP000198356">
    <property type="component" value="Unassembled WGS sequence"/>
</dbReference>
<evidence type="ECO:0000256" key="8">
    <source>
        <dbReference type="ARBA" id="ARBA00023136"/>
    </source>
</evidence>
<evidence type="ECO:0000313" key="11">
    <source>
        <dbReference type="EMBL" id="SNT08585.1"/>
    </source>
</evidence>
<keyword evidence="3 9" id="KW-1003">Cell membrane</keyword>
<dbReference type="Pfam" id="PF02416">
    <property type="entry name" value="TatA_B_E"/>
    <property type="match status" value="1"/>
</dbReference>
<dbReference type="RefSeq" id="WP_089408766.1">
    <property type="nucleotide sequence ID" value="NZ_FZOU01000004.1"/>
</dbReference>
<dbReference type="HAMAP" id="MF_00236">
    <property type="entry name" value="TatA_E"/>
    <property type="match status" value="1"/>
</dbReference>